<dbReference type="GO" id="GO:0007165">
    <property type="term" value="P:signal transduction"/>
    <property type="evidence" value="ECO:0007669"/>
    <property type="project" value="UniProtKB-KW"/>
</dbReference>
<dbReference type="SMART" id="SM00283">
    <property type="entry name" value="MA"/>
    <property type="match status" value="1"/>
</dbReference>
<keyword evidence="6" id="KW-1185">Reference proteome</keyword>
<dbReference type="GO" id="GO:0016020">
    <property type="term" value="C:membrane"/>
    <property type="evidence" value="ECO:0007669"/>
    <property type="project" value="InterPro"/>
</dbReference>
<evidence type="ECO:0000313" key="5">
    <source>
        <dbReference type="EMBL" id="BCJ99260.1"/>
    </source>
</evidence>
<dbReference type="SUPFAM" id="SSF58104">
    <property type="entry name" value="Methyl-accepting chemotaxis protein (MCP) signaling domain"/>
    <property type="match status" value="1"/>
</dbReference>
<feature type="domain" description="Methyl-accepting transducer" evidence="4">
    <location>
        <begin position="80"/>
        <end position="322"/>
    </location>
</feature>
<protein>
    <submittedName>
        <fullName evidence="5">Chemotaxis protein</fullName>
    </submittedName>
</protein>
<dbReference type="Gene3D" id="1.20.120.30">
    <property type="entry name" value="Aspartate receptor, ligand-binding domain"/>
    <property type="match status" value="1"/>
</dbReference>
<dbReference type="InterPro" id="IPR004089">
    <property type="entry name" value="MCPsignal_dom"/>
</dbReference>
<dbReference type="RefSeq" id="WP_185259527.1">
    <property type="nucleotide sequence ID" value="NZ_AP023368.1"/>
</dbReference>
<evidence type="ECO:0000256" key="1">
    <source>
        <dbReference type="ARBA" id="ARBA00023224"/>
    </source>
</evidence>
<dbReference type="KEGG" id="acht:bsdcttw_23010"/>
<comment type="similarity">
    <text evidence="2">Belongs to the methyl-accepting chemotaxis (MCP) protein family.</text>
</comment>
<keyword evidence="1 3" id="KW-0807">Transducer</keyword>
<dbReference type="EMBL" id="AP023368">
    <property type="protein sequence ID" value="BCJ99260.1"/>
    <property type="molecule type" value="Genomic_DNA"/>
</dbReference>
<name>A0A7I8DLL7_9FIRM</name>
<dbReference type="Pfam" id="PF00015">
    <property type="entry name" value="MCPsignal"/>
    <property type="match status" value="1"/>
</dbReference>
<dbReference type="GO" id="GO:0004888">
    <property type="term" value="F:transmembrane signaling receptor activity"/>
    <property type="evidence" value="ECO:0007669"/>
    <property type="project" value="InterPro"/>
</dbReference>
<dbReference type="PANTHER" id="PTHR32089:SF112">
    <property type="entry name" value="LYSOZYME-LIKE PROTEIN-RELATED"/>
    <property type="match status" value="1"/>
</dbReference>
<dbReference type="InterPro" id="IPR004090">
    <property type="entry name" value="Chemotax_Me-accpt_rcpt"/>
</dbReference>
<evidence type="ECO:0000259" key="4">
    <source>
        <dbReference type="PROSITE" id="PS50111"/>
    </source>
</evidence>
<accession>A0A7I8DLL7</accession>
<dbReference type="PROSITE" id="PS50111">
    <property type="entry name" value="CHEMOTAXIS_TRANSDUC_2"/>
    <property type="match status" value="1"/>
</dbReference>
<dbReference type="Gene3D" id="1.10.287.950">
    <property type="entry name" value="Methyl-accepting chemotaxis protein"/>
    <property type="match status" value="1"/>
</dbReference>
<reference evidence="5 6" key="2">
    <citation type="submission" date="2020-08" db="EMBL/GenBank/DDBJ databases">
        <authorList>
            <person name="Ueki A."/>
            <person name="Tonouchi A."/>
        </authorList>
    </citation>
    <scope>NUCLEOTIDE SEQUENCE [LARGE SCALE GENOMIC DNA]</scope>
    <source>
        <strain evidence="5 6">CTTW</strain>
    </source>
</reference>
<dbReference type="Proteomes" id="UP000515703">
    <property type="component" value="Chromosome"/>
</dbReference>
<evidence type="ECO:0000256" key="2">
    <source>
        <dbReference type="ARBA" id="ARBA00029447"/>
    </source>
</evidence>
<dbReference type="PANTHER" id="PTHR32089">
    <property type="entry name" value="METHYL-ACCEPTING CHEMOTAXIS PROTEIN MCPB"/>
    <property type="match status" value="1"/>
</dbReference>
<dbReference type="AlphaFoldDB" id="A0A7I8DLL7"/>
<dbReference type="PRINTS" id="PR00260">
    <property type="entry name" value="CHEMTRNSDUCR"/>
</dbReference>
<evidence type="ECO:0000313" key="6">
    <source>
        <dbReference type="Proteomes" id="UP000515703"/>
    </source>
</evidence>
<proteinExistence type="inferred from homology"/>
<reference evidence="5 6" key="1">
    <citation type="submission" date="2020-08" db="EMBL/GenBank/DDBJ databases">
        <title>Draft genome sequencing of an Anaerocolumna strain isolated from anoxic soil subjected to BSD treatment.</title>
        <authorList>
            <person name="Uek A."/>
            <person name="Tonouchi A."/>
        </authorList>
    </citation>
    <scope>NUCLEOTIDE SEQUENCE [LARGE SCALE GENOMIC DNA]</scope>
    <source>
        <strain evidence="5 6">CTTW</strain>
    </source>
</reference>
<dbReference type="GO" id="GO:0006935">
    <property type="term" value="P:chemotaxis"/>
    <property type="evidence" value="ECO:0007669"/>
    <property type="project" value="InterPro"/>
</dbReference>
<organism evidence="5 6">
    <name type="scientific">Anaerocolumna chitinilytica</name>
    <dbReference type="NCBI Taxonomy" id="1727145"/>
    <lineage>
        <taxon>Bacteria</taxon>
        <taxon>Bacillati</taxon>
        <taxon>Bacillota</taxon>
        <taxon>Clostridia</taxon>
        <taxon>Lachnospirales</taxon>
        <taxon>Lachnospiraceae</taxon>
        <taxon>Anaerocolumna</taxon>
    </lineage>
</organism>
<evidence type="ECO:0000256" key="3">
    <source>
        <dbReference type="PROSITE-ProRule" id="PRU00284"/>
    </source>
</evidence>
<gene>
    <name evidence="5" type="ORF">bsdcttw_23010</name>
</gene>
<sequence length="488" mass="53868">MPNLKKKPCSEMGEILEYVENMMTGVQTASPKSNHPFHQQAIDHFNKLFTNEEKMSVAVKNIMDFASSISTFDVGMTYISDQLNNFSIELGNLSESNLAIVEETTATMNNVSDTIDNTADSLQQLSSDSKALASRNAQSKELLGQVSNLKENVVSDTHDMAGKIDQLLQLTSEIGKIVDSVQTIANQTNLLALNAAIEAARAGEHGKGFSVVAEEVRKLADDTKHNLDDMRVFVENIHSAATEGKSSLTRALTSTGQMSDKIDLVSDTMADNINMLEGVVDTVESINDSMQGIKVASIEINRAMEASSEDAEKLNTMTLNIKKDASESVFYAKSISNIDDKLSTLAANLYSGLKGSRHSITNDEICDILEKAVNAHKEWIGKLQYMADTMTLQPLQTNPSKCTFGHYYKTLNLNHPSIQKEWEAIGKLHHEFHLKGDIMIQAIKDKDTEKSKRVLEEAHNLSSELIELIENLIETTKVSTKNNIMLSF</sequence>